<feature type="transmembrane region" description="Helical" evidence="1">
    <location>
        <begin position="87"/>
        <end position="109"/>
    </location>
</feature>
<proteinExistence type="predicted"/>
<comment type="caution">
    <text evidence="2">The sequence shown here is derived from an EMBL/GenBank/DDBJ whole genome shotgun (WGS) entry which is preliminary data.</text>
</comment>
<dbReference type="AlphaFoldDB" id="A0AAE1K1Z9"/>
<gene>
    <name evidence="2" type="ORF">Pcinc_033341</name>
</gene>
<reference evidence="2" key="1">
    <citation type="submission" date="2023-10" db="EMBL/GenBank/DDBJ databases">
        <title>Genome assemblies of two species of porcelain crab, Petrolisthes cinctipes and Petrolisthes manimaculis (Anomura: Porcellanidae).</title>
        <authorList>
            <person name="Angst P."/>
        </authorList>
    </citation>
    <scope>NUCLEOTIDE SEQUENCE</scope>
    <source>
        <strain evidence="2">PB745_01</strain>
        <tissue evidence="2">Gill</tissue>
    </source>
</reference>
<evidence type="ECO:0000313" key="2">
    <source>
        <dbReference type="EMBL" id="KAK3860620.1"/>
    </source>
</evidence>
<keyword evidence="1" id="KW-0472">Membrane</keyword>
<accession>A0AAE1K1Z9</accession>
<evidence type="ECO:0000256" key="1">
    <source>
        <dbReference type="SAM" id="Phobius"/>
    </source>
</evidence>
<sequence>MGSVSVTVALFGSLVTSPVITSNMNFLVRFLSVFFVVVVAVASTEVLLTENQSWEEPEERSDGVGRLWELLASRTSWISRATSYSSLLTLNVANVLLLGIITIALAYYFGGGVPLGRSLGGVSELHVSSVRKAVLSVMPVVQEALKIYHRLEHSH</sequence>
<keyword evidence="1" id="KW-0812">Transmembrane</keyword>
<dbReference type="Proteomes" id="UP001286313">
    <property type="component" value="Unassembled WGS sequence"/>
</dbReference>
<evidence type="ECO:0000313" key="3">
    <source>
        <dbReference type="Proteomes" id="UP001286313"/>
    </source>
</evidence>
<protein>
    <submittedName>
        <fullName evidence="2">Uncharacterized protein</fullName>
    </submittedName>
</protein>
<keyword evidence="3" id="KW-1185">Reference proteome</keyword>
<organism evidence="2 3">
    <name type="scientific">Petrolisthes cinctipes</name>
    <name type="common">Flat porcelain crab</name>
    <dbReference type="NCBI Taxonomy" id="88211"/>
    <lineage>
        <taxon>Eukaryota</taxon>
        <taxon>Metazoa</taxon>
        <taxon>Ecdysozoa</taxon>
        <taxon>Arthropoda</taxon>
        <taxon>Crustacea</taxon>
        <taxon>Multicrustacea</taxon>
        <taxon>Malacostraca</taxon>
        <taxon>Eumalacostraca</taxon>
        <taxon>Eucarida</taxon>
        <taxon>Decapoda</taxon>
        <taxon>Pleocyemata</taxon>
        <taxon>Anomura</taxon>
        <taxon>Galatheoidea</taxon>
        <taxon>Porcellanidae</taxon>
        <taxon>Petrolisthes</taxon>
    </lineage>
</organism>
<keyword evidence="1" id="KW-1133">Transmembrane helix</keyword>
<name>A0AAE1K1Z9_PETCI</name>
<dbReference type="EMBL" id="JAWQEG010004682">
    <property type="protein sequence ID" value="KAK3860620.1"/>
    <property type="molecule type" value="Genomic_DNA"/>
</dbReference>
<feature type="transmembrane region" description="Helical" evidence="1">
    <location>
        <begin position="26"/>
        <end position="48"/>
    </location>
</feature>